<dbReference type="RefSeq" id="WP_079577594.1">
    <property type="nucleotide sequence ID" value="NZ_FUYO01000006.1"/>
</dbReference>
<sequence length="138" mass="16150">MKKILKEIAKTIIVFILPTILLIIGLLGKDGIQLMSKFEIRNAQSYIFTAIILYILITIIIIYSYYTEYKKNIPKKKKISSHLNKLDIRCKNIISTLIIASLIKLFLDIENIFINILLLCLIIFLFFCLYKRKKTNSF</sequence>
<feature type="transmembrane region" description="Helical" evidence="1">
    <location>
        <begin position="7"/>
        <end position="27"/>
    </location>
</feature>
<keyword evidence="1" id="KW-1133">Transmembrane helix</keyword>
<feature type="transmembrane region" description="Helical" evidence="1">
    <location>
        <begin position="112"/>
        <end position="130"/>
    </location>
</feature>
<keyword evidence="1" id="KW-0472">Membrane</keyword>
<dbReference type="EMBL" id="PTIW01000007">
    <property type="protein sequence ID" value="PPK61808.1"/>
    <property type="molecule type" value="Genomic_DNA"/>
</dbReference>
<reference evidence="2 3" key="1">
    <citation type="submission" date="2018-02" db="EMBL/GenBank/DDBJ databases">
        <title>Subsurface microbial communities from deep shales in Ohio and West Virginia, USA.</title>
        <authorList>
            <person name="Wrighton K."/>
        </authorList>
    </citation>
    <scope>NUCLEOTIDE SEQUENCE [LARGE SCALE GENOMIC DNA]</scope>
    <source>
        <strain evidence="2 3">MARC-MIP3H16</strain>
    </source>
</reference>
<evidence type="ECO:0000313" key="3">
    <source>
        <dbReference type="Proteomes" id="UP000239861"/>
    </source>
</evidence>
<evidence type="ECO:0000256" key="1">
    <source>
        <dbReference type="SAM" id="Phobius"/>
    </source>
</evidence>
<proteinExistence type="predicted"/>
<keyword evidence="1" id="KW-0812">Transmembrane</keyword>
<name>A0AB36ZXB0_9BACT</name>
<comment type="caution">
    <text evidence="2">The sequence shown here is derived from an EMBL/GenBank/DDBJ whole genome shotgun (WGS) entry which is preliminary data.</text>
</comment>
<evidence type="ECO:0000313" key="2">
    <source>
        <dbReference type="EMBL" id="PPK61808.1"/>
    </source>
</evidence>
<organism evidence="2 3">
    <name type="scientific">Malaciobacter marinus</name>
    <dbReference type="NCBI Taxonomy" id="505249"/>
    <lineage>
        <taxon>Bacteria</taxon>
        <taxon>Pseudomonadati</taxon>
        <taxon>Campylobacterota</taxon>
        <taxon>Epsilonproteobacteria</taxon>
        <taxon>Campylobacterales</taxon>
        <taxon>Arcobacteraceae</taxon>
        <taxon>Malaciobacter</taxon>
    </lineage>
</organism>
<protein>
    <submittedName>
        <fullName evidence="2">Uncharacterized protein</fullName>
    </submittedName>
</protein>
<dbReference type="Proteomes" id="UP000239861">
    <property type="component" value="Unassembled WGS sequence"/>
</dbReference>
<gene>
    <name evidence="2" type="ORF">B0F89_10744</name>
</gene>
<accession>A0AB36ZXB0</accession>
<feature type="transmembrane region" description="Helical" evidence="1">
    <location>
        <begin position="88"/>
        <end position="106"/>
    </location>
</feature>
<dbReference type="AlphaFoldDB" id="A0AB36ZXB0"/>
<feature type="transmembrane region" description="Helical" evidence="1">
    <location>
        <begin position="47"/>
        <end position="67"/>
    </location>
</feature>